<dbReference type="PANTHER" id="PTHR35936">
    <property type="entry name" value="MEMBRANE-BOUND LYTIC MUREIN TRANSGLYCOSYLASE F"/>
    <property type="match status" value="1"/>
</dbReference>
<sequence>MRTTNALLGFFPHVCLLAALLLLPSVQASTVASMDISQELHTDDFEQILKRRTLRILVVYSPTFYFIDKGQPKGLTYEAMESFVKQLNQKHHTGKLPIKAMYIPVHRDELIPALQAGRGDIAAANLTITPERSKQVAFSKPFADHVHEVLVQGSAAKPITSVQGLSGASVYVRKSSRETLIYSSAALLAGTIAGSPSPESAACKKPFPKPNMPARKS</sequence>
<dbReference type="Pfam" id="PF00497">
    <property type="entry name" value="SBP_bac_3"/>
    <property type="match status" value="1"/>
</dbReference>
<feature type="domain" description="Solute-binding protein family 3/N-terminal" evidence="5">
    <location>
        <begin position="62"/>
        <end position="180"/>
    </location>
</feature>
<name>A0A1H7T772_9GAMM</name>
<dbReference type="SUPFAM" id="SSF53850">
    <property type="entry name" value="Periplasmic binding protein-like II"/>
    <property type="match status" value="1"/>
</dbReference>
<reference evidence="6 7" key="1">
    <citation type="submission" date="2016-10" db="EMBL/GenBank/DDBJ databases">
        <authorList>
            <person name="de Groot N.N."/>
        </authorList>
    </citation>
    <scope>NUCLEOTIDE SEQUENCE [LARGE SCALE GENOMIC DNA]</scope>
    <source>
        <strain evidence="6 7">JCM 19513</strain>
    </source>
</reference>
<feature type="region of interest" description="Disordered" evidence="3">
    <location>
        <begin position="194"/>
        <end position="217"/>
    </location>
</feature>
<evidence type="ECO:0000313" key="6">
    <source>
        <dbReference type="EMBL" id="SEL79647.1"/>
    </source>
</evidence>
<dbReference type="AlphaFoldDB" id="A0A1H7T772"/>
<keyword evidence="7" id="KW-1185">Reference proteome</keyword>
<feature type="chain" id="PRO_5010367777" evidence="4">
    <location>
        <begin position="29"/>
        <end position="217"/>
    </location>
</feature>
<feature type="signal peptide" evidence="4">
    <location>
        <begin position="1"/>
        <end position="28"/>
    </location>
</feature>
<dbReference type="Proteomes" id="UP000185766">
    <property type="component" value="Unassembled WGS sequence"/>
</dbReference>
<evidence type="ECO:0000259" key="5">
    <source>
        <dbReference type="Pfam" id="PF00497"/>
    </source>
</evidence>
<dbReference type="EMBL" id="FOAS01000023">
    <property type="protein sequence ID" value="SEL79647.1"/>
    <property type="molecule type" value="Genomic_DNA"/>
</dbReference>
<evidence type="ECO:0000256" key="3">
    <source>
        <dbReference type="SAM" id="MobiDB-lite"/>
    </source>
</evidence>
<comment type="similarity">
    <text evidence="1">Belongs to the bacterial solute-binding protein 3 family.</text>
</comment>
<evidence type="ECO:0000256" key="4">
    <source>
        <dbReference type="SAM" id="SignalP"/>
    </source>
</evidence>
<accession>A0A1H7T772</accession>
<proteinExistence type="inferred from homology"/>
<evidence type="ECO:0000256" key="2">
    <source>
        <dbReference type="ARBA" id="ARBA00022729"/>
    </source>
</evidence>
<gene>
    <name evidence="6" type="ORF">SAMN05216214_12315</name>
</gene>
<keyword evidence="2 4" id="KW-0732">Signal</keyword>
<evidence type="ECO:0000313" key="7">
    <source>
        <dbReference type="Proteomes" id="UP000185766"/>
    </source>
</evidence>
<organism evidence="6 7">
    <name type="scientific">Atopomonas hussainii</name>
    <dbReference type="NCBI Taxonomy" id="1429083"/>
    <lineage>
        <taxon>Bacteria</taxon>
        <taxon>Pseudomonadati</taxon>
        <taxon>Pseudomonadota</taxon>
        <taxon>Gammaproteobacteria</taxon>
        <taxon>Pseudomonadales</taxon>
        <taxon>Pseudomonadaceae</taxon>
        <taxon>Atopomonas</taxon>
    </lineage>
</organism>
<dbReference type="Gene3D" id="3.40.190.10">
    <property type="entry name" value="Periplasmic binding protein-like II"/>
    <property type="match status" value="1"/>
</dbReference>
<evidence type="ECO:0000256" key="1">
    <source>
        <dbReference type="ARBA" id="ARBA00010333"/>
    </source>
</evidence>
<protein>
    <submittedName>
        <fullName evidence="6">Extracellular solute-binding protein, family 3</fullName>
    </submittedName>
</protein>
<dbReference type="InterPro" id="IPR001638">
    <property type="entry name" value="Solute-binding_3/MltF_N"/>
</dbReference>